<feature type="region of interest" description="Disordered" evidence="1">
    <location>
        <begin position="231"/>
        <end position="252"/>
    </location>
</feature>
<proteinExistence type="predicted"/>
<feature type="compositionally biased region" description="Acidic residues" evidence="1">
    <location>
        <begin position="243"/>
        <end position="252"/>
    </location>
</feature>
<dbReference type="EMBL" id="ML978716">
    <property type="protein sequence ID" value="KAF2088641.1"/>
    <property type="molecule type" value="Genomic_DNA"/>
</dbReference>
<evidence type="ECO:0000256" key="1">
    <source>
        <dbReference type="SAM" id="MobiDB-lite"/>
    </source>
</evidence>
<name>A0A9P4HZZ6_9PEZI</name>
<organism evidence="2 3">
    <name type="scientific">Saccharata proteae CBS 121410</name>
    <dbReference type="NCBI Taxonomy" id="1314787"/>
    <lineage>
        <taxon>Eukaryota</taxon>
        <taxon>Fungi</taxon>
        <taxon>Dikarya</taxon>
        <taxon>Ascomycota</taxon>
        <taxon>Pezizomycotina</taxon>
        <taxon>Dothideomycetes</taxon>
        <taxon>Dothideomycetes incertae sedis</taxon>
        <taxon>Botryosphaeriales</taxon>
        <taxon>Saccharataceae</taxon>
        <taxon>Saccharata</taxon>
    </lineage>
</organism>
<comment type="caution">
    <text evidence="2">The sequence shown here is derived from an EMBL/GenBank/DDBJ whole genome shotgun (WGS) entry which is preliminary data.</text>
</comment>
<feature type="region of interest" description="Disordered" evidence="1">
    <location>
        <begin position="26"/>
        <end position="68"/>
    </location>
</feature>
<feature type="compositionally biased region" description="Basic and acidic residues" evidence="1">
    <location>
        <begin position="231"/>
        <end position="241"/>
    </location>
</feature>
<dbReference type="AlphaFoldDB" id="A0A9P4HZZ6"/>
<protein>
    <submittedName>
        <fullName evidence="2">Uncharacterized protein</fullName>
    </submittedName>
</protein>
<feature type="compositionally biased region" description="Basic and acidic residues" evidence="1">
    <location>
        <begin position="130"/>
        <end position="156"/>
    </location>
</feature>
<feature type="region of interest" description="Disordered" evidence="1">
    <location>
        <begin position="101"/>
        <end position="156"/>
    </location>
</feature>
<evidence type="ECO:0000313" key="3">
    <source>
        <dbReference type="Proteomes" id="UP000799776"/>
    </source>
</evidence>
<evidence type="ECO:0000313" key="2">
    <source>
        <dbReference type="EMBL" id="KAF2088641.1"/>
    </source>
</evidence>
<sequence>MRPPSARNYARNPYVNKNNLFRIPKDTVGKRRCGRVRMNPVQSMPAPARSGKDDEAPAADPTTLSTLHTRAQYIESKSSGASPAKAKDAMPSAAILTTNGSIGGLGNAFGNSTVSPAERAHGKGTQNKNARNEDAGDEDHHKHDENALTQDNHGKEVHVKVFRNKAVHSEDTHVEDTDYSVKDTHDGVKDARDAQHETHDDPQTSYRTEEVCSLPAEYGFELITKAERSEVHDAENARVEDGACSDDGWELV</sequence>
<dbReference type="Proteomes" id="UP000799776">
    <property type="component" value="Unassembled WGS sequence"/>
</dbReference>
<accession>A0A9P4HZZ6</accession>
<keyword evidence="3" id="KW-1185">Reference proteome</keyword>
<reference evidence="2" key="1">
    <citation type="journal article" date="2020" name="Stud. Mycol.">
        <title>101 Dothideomycetes genomes: a test case for predicting lifestyles and emergence of pathogens.</title>
        <authorList>
            <person name="Haridas S."/>
            <person name="Albert R."/>
            <person name="Binder M."/>
            <person name="Bloem J."/>
            <person name="Labutti K."/>
            <person name="Salamov A."/>
            <person name="Andreopoulos B."/>
            <person name="Baker S."/>
            <person name="Barry K."/>
            <person name="Bills G."/>
            <person name="Bluhm B."/>
            <person name="Cannon C."/>
            <person name="Castanera R."/>
            <person name="Culley D."/>
            <person name="Daum C."/>
            <person name="Ezra D."/>
            <person name="Gonzalez J."/>
            <person name="Henrissat B."/>
            <person name="Kuo A."/>
            <person name="Liang C."/>
            <person name="Lipzen A."/>
            <person name="Lutzoni F."/>
            <person name="Magnuson J."/>
            <person name="Mondo S."/>
            <person name="Nolan M."/>
            <person name="Ohm R."/>
            <person name="Pangilinan J."/>
            <person name="Park H.-J."/>
            <person name="Ramirez L."/>
            <person name="Alfaro M."/>
            <person name="Sun H."/>
            <person name="Tritt A."/>
            <person name="Yoshinaga Y."/>
            <person name="Zwiers L.-H."/>
            <person name="Turgeon B."/>
            <person name="Goodwin S."/>
            <person name="Spatafora J."/>
            <person name="Crous P."/>
            <person name="Grigoriev I."/>
        </authorList>
    </citation>
    <scope>NUCLEOTIDE SEQUENCE</scope>
    <source>
        <strain evidence="2">CBS 121410</strain>
    </source>
</reference>
<gene>
    <name evidence="2" type="ORF">K490DRAFT_56034</name>
</gene>